<dbReference type="InterPro" id="IPR027417">
    <property type="entry name" value="P-loop_NTPase"/>
</dbReference>
<comment type="catalytic activity">
    <reaction evidence="7">
        <text>ATP + H2O = ADP + phosphate + H(+)</text>
        <dbReference type="Rhea" id="RHEA:13065"/>
        <dbReference type="ChEBI" id="CHEBI:15377"/>
        <dbReference type="ChEBI" id="CHEBI:15378"/>
        <dbReference type="ChEBI" id="CHEBI:30616"/>
        <dbReference type="ChEBI" id="CHEBI:43474"/>
        <dbReference type="ChEBI" id="CHEBI:456216"/>
        <dbReference type="EC" id="3.6.4.6"/>
    </reaction>
</comment>
<organism evidence="9 10">
    <name type="scientific">Emiliania huxleyi (strain CCMP1516)</name>
    <dbReference type="NCBI Taxonomy" id="280463"/>
    <lineage>
        <taxon>Eukaryota</taxon>
        <taxon>Haptista</taxon>
        <taxon>Haptophyta</taxon>
        <taxon>Prymnesiophyceae</taxon>
        <taxon>Isochrysidales</taxon>
        <taxon>Noelaerhabdaceae</taxon>
        <taxon>Emiliania</taxon>
    </lineage>
</organism>
<comment type="subcellular location">
    <subcellularLocation>
        <location evidence="7">Cytoplasm</location>
    </subcellularLocation>
</comment>
<dbReference type="InterPro" id="IPR003960">
    <property type="entry name" value="ATPase_AAA_CS"/>
</dbReference>
<evidence type="ECO:0000313" key="9">
    <source>
        <dbReference type="EnsemblProtists" id="EOD08963"/>
    </source>
</evidence>
<sequence length="698" mass="75449">MPQMRVSNSPNQECALTNCAFLSDADHSLLGPGGDVYVEMGGYVLTARADRRVEPGCVALNSIHRGMLSVSNGASIAVDVFSPSAAEKAGAAMVVFEVDYVLRQRESGREIDAGELSKAFLARFALQYVTVNQPVVAEWQGDNLKLTATSLEVIPLGQDTAKGARRGMLGPQTQLQLRPAAQSPIKLTGAAVEEAAKTNIFRSDWSFEAMGIGGLDQEFSDIFRRAFASRIFPVSPRVWTGMMLHGPPGTGKTLIARQIGKMLNGKEPKVVNGPEVLSKFVGQAEENVRKLFAEAEAEYESRGDDSDLHIIIFDEIDSICKQRGMQRSDAGVGDTVVNQLLSKIDGVHSLNNILVIGMTNRLDMIDAALLRPGRLEVQVEISLPDEHGRHQILSIHTAKMRENKYLSPDVSLEELAAETKNFSGAEIEGLVRSATSWAFGREVTVENVKKGAKAENLLVTRPDFDRALAGPPPCSRILEYGGSLPRLKETMSVLIQQLRASSRTSLLSVVFEGAAGAGKTALAAHMALTSTFPFRVATPCALRLGVHEAAKAAQIKSVFDDAHRSELSVVILDDLERLLDYARIGPRFSNVVLQTLLTCIKQPPKKKGGKLLVLESLELLDAFNVKLSVEPLDAPSVLRALGQLGVTNAAELQPILGSLATGVPIKKLLLVLEMAMTADRRVDPARFTETLQHAGILG</sequence>
<comment type="similarity">
    <text evidence="1 6">Belongs to the AAA ATPase family.</text>
</comment>
<dbReference type="SMART" id="SM00382">
    <property type="entry name" value="AAA"/>
    <property type="match status" value="2"/>
</dbReference>
<evidence type="ECO:0000256" key="3">
    <source>
        <dbReference type="ARBA" id="ARBA00022741"/>
    </source>
</evidence>
<dbReference type="RefSeq" id="XP_005761392.1">
    <property type="nucleotide sequence ID" value="XM_005761335.1"/>
</dbReference>
<keyword evidence="7" id="KW-0479">Metal-binding</keyword>
<dbReference type="Gene3D" id="3.10.330.10">
    <property type="match status" value="1"/>
</dbReference>
<evidence type="ECO:0000259" key="8">
    <source>
        <dbReference type="SMART" id="SM00382"/>
    </source>
</evidence>
<dbReference type="SUPFAM" id="SSF54585">
    <property type="entry name" value="Cdc48 domain 2-like"/>
    <property type="match status" value="1"/>
</dbReference>
<dbReference type="SUPFAM" id="SSF50692">
    <property type="entry name" value="ADC-like"/>
    <property type="match status" value="1"/>
</dbReference>
<reference evidence="10" key="1">
    <citation type="journal article" date="2013" name="Nature">
        <title>Pan genome of the phytoplankton Emiliania underpins its global distribution.</title>
        <authorList>
            <person name="Read B.A."/>
            <person name="Kegel J."/>
            <person name="Klute M.J."/>
            <person name="Kuo A."/>
            <person name="Lefebvre S.C."/>
            <person name="Maumus F."/>
            <person name="Mayer C."/>
            <person name="Miller J."/>
            <person name="Monier A."/>
            <person name="Salamov A."/>
            <person name="Young J."/>
            <person name="Aguilar M."/>
            <person name="Claverie J.M."/>
            <person name="Frickenhaus S."/>
            <person name="Gonzalez K."/>
            <person name="Herman E.K."/>
            <person name="Lin Y.C."/>
            <person name="Napier J."/>
            <person name="Ogata H."/>
            <person name="Sarno A.F."/>
            <person name="Shmutz J."/>
            <person name="Schroeder D."/>
            <person name="de Vargas C."/>
            <person name="Verret F."/>
            <person name="von Dassow P."/>
            <person name="Valentin K."/>
            <person name="Van de Peer Y."/>
            <person name="Wheeler G."/>
            <person name="Dacks J.B."/>
            <person name="Delwiche C.F."/>
            <person name="Dyhrman S.T."/>
            <person name="Glockner G."/>
            <person name="John U."/>
            <person name="Richards T."/>
            <person name="Worden A.Z."/>
            <person name="Zhang X."/>
            <person name="Grigoriev I.V."/>
            <person name="Allen A.E."/>
            <person name="Bidle K."/>
            <person name="Borodovsky M."/>
            <person name="Bowler C."/>
            <person name="Brownlee C."/>
            <person name="Cock J.M."/>
            <person name="Elias M."/>
            <person name="Gladyshev V.N."/>
            <person name="Groth M."/>
            <person name="Guda C."/>
            <person name="Hadaegh A."/>
            <person name="Iglesias-Rodriguez M.D."/>
            <person name="Jenkins J."/>
            <person name="Jones B.M."/>
            <person name="Lawson T."/>
            <person name="Leese F."/>
            <person name="Lindquist E."/>
            <person name="Lobanov A."/>
            <person name="Lomsadze A."/>
            <person name="Malik S.B."/>
            <person name="Marsh M.E."/>
            <person name="Mackinder L."/>
            <person name="Mock T."/>
            <person name="Mueller-Roeber B."/>
            <person name="Pagarete A."/>
            <person name="Parker M."/>
            <person name="Probert I."/>
            <person name="Quesneville H."/>
            <person name="Raines C."/>
            <person name="Rensing S.A."/>
            <person name="Riano-Pachon D.M."/>
            <person name="Richier S."/>
            <person name="Rokitta S."/>
            <person name="Shiraiwa Y."/>
            <person name="Soanes D.M."/>
            <person name="van der Giezen M."/>
            <person name="Wahlund T.M."/>
            <person name="Williams B."/>
            <person name="Wilson W."/>
            <person name="Wolfe G."/>
            <person name="Wurch L.L."/>
        </authorList>
    </citation>
    <scope>NUCLEOTIDE SEQUENCE</scope>
</reference>
<dbReference type="InterPro" id="IPR003593">
    <property type="entry name" value="AAA+_ATPase"/>
</dbReference>
<dbReference type="GO" id="GO:0006891">
    <property type="term" value="P:intra-Golgi vesicle-mediated transport"/>
    <property type="evidence" value="ECO:0007669"/>
    <property type="project" value="TreeGrafter"/>
</dbReference>
<evidence type="ECO:0000256" key="6">
    <source>
        <dbReference type="RuleBase" id="RU003651"/>
    </source>
</evidence>
<dbReference type="GeneID" id="17255259"/>
<dbReference type="eggNOG" id="KOG0741">
    <property type="taxonomic scope" value="Eukaryota"/>
</dbReference>
<accession>A0A0D3ICH8</accession>
<name>A0A0D3ICH8_EMIH1</name>
<keyword evidence="10" id="KW-1185">Reference proteome</keyword>
<comment type="cofactor">
    <cofactor evidence="7">
        <name>Mg(2+)</name>
        <dbReference type="ChEBI" id="CHEBI:18420"/>
    </cofactor>
    <text evidence="7">Binds 1 Mg(2+) ion per subunit.</text>
</comment>
<keyword evidence="4 6" id="KW-0067">ATP-binding</keyword>
<keyword evidence="5 7" id="KW-0653">Protein transport</keyword>
<dbReference type="Gene3D" id="3.40.50.300">
    <property type="entry name" value="P-loop containing nucleotide triphosphate hydrolases"/>
    <property type="match status" value="2"/>
</dbReference>
<dbReference type="Gene3D" id="1.10.8.60">
    <property type="match status" value="1"/>
</dbReference>
<dbReference type="KEGG" id="ehx:EMIHUDRAFT_452918"/>
<feature type="domain" description="AAA+ ATPase" evidence="8">
    <location>
        <begin position="505"/>
        <end position="633"/>
    </location>
</feature>
<dbReference type="Pfam" id="PF00004">
    <property type="entry name" value="AAA"/>
    <property type="match status" value="2"/>
</dbReference>
<evidence type="ECO:0000256" key="1">
    <source>
        <dbReference type="ARBA" id="ARBA00006914"/>
    </source>
</evidence>
<dbReference type="FunFam" id="3.40.50.300:FF:000166">
    <property type="entry name" value="vesicle-fusing ATPase isoform X1"/>
    <property type="match status" value="1"/>
</dbReference>
<dbReference type="PROSITE" id="PS00674">
    <property type="entry name" value="AAA"/>
    <property type="match status" value="1"/>
</dbReference>
<dbReference type="Proteomes" id="UP000013827">
    <property type="component" value="Unassembled WGS sequence"/>
</dbReference>
<dbReference type="InterPro" id="IPR041569">
    <property type="entry name" value="AAA_lid_3"/>
</dbReference>
<dbReference type="FunFam" id="3.40.50.300:FF:000154">
    <property type="entry name" value="Vesicle-fusing ATPase 1"/>
    <property type="match status" value="1"/>
</dbReference>
<keyword evidence="7" id="KW-0963">Cytoplasm</keyword>
<dbReference type="GO" id="GO:0046872">
    <property type="term" value="F:metal ion binding"/>
    <property type="evidence" value="ECO:0007669"/>
    <property type="project" value="UniProtKB-UniRule"/>
</dbReference>
<keyword evidence="7" id="KW-0378">Hydrolase</keyword>
<dbReference type="GO" id="GO:0043001">
    <property type="term" value="P:Golgi to plasma membrane protein transport"/>
    <property type="evidence" value="ECO:0007669"/>
    <property type="project" value="TreeGrafter"/>
</dbReference>
<evidence type="ECO:0000256" key="5">
    <source>
        <dbReference type="ARBA" id="ARBA00022927"/>
    </source>
</evidence>
<feature type="domain" description="AAA+ ATPase" evidence="8">
    <location>
        <begin position="238"/>
        <end position="385"/>
    </location>
</feature>
<comment type="function">
    <text evidence="7">Required for vesicle-mediated transport. Catalyzes the fusion of transport vesicles within the Golgi cisternae. Is also required for transport from the endoplasmic reticulum to the Golgi stack. Seems to function as a fusion protein required for the delivery of cargo proteins to all compartments of the Golgi stack independent of vesicle origin.</text>
</comment>
<dbReference type="PANTHER" id="PTHR23078:SF3">
    <property type="entry name" value="VESICLE-FUSING ATPASE"/>
    <property type="match status" value="1"/>
</dbReference>
<dbReference type="STRING" id="2903.R1BGU5"/>
<dbReference type="EC" id="3.6.4.6" evidence="7"/>
<proteinExistence type="inferred from homology"/>
<dbReference type="OMA" id="VINWGTP"/>
<keyword evidence="2 7" id="KW-0813">Transport</keyword>
<dbReference type="GO" id="GO:0016887">
    <property type="term" value="F:ATP hydrolysis activity"/>
    <property type="evidence" value="ECO:0007669"/>
    <property type="project" value="InterPro"/>
</dbReference>
<evidence type="ECO:0000313" key="10">
    <source>
        <dbReference type="Proteomes" id="UP000013827"/>
    </source>
</evidence>
<evidence type="ECO:0000256" key="7">
    <source>
        <dbReference type="RuleBase" id="RU367045"/>
    </source>
</evidence>
<dbReference type="Pfam" id="PF17862">
    <property type="entry name" value="AAA_lid_3"/>
    <property type="match status" value="1"/>
</dbReference>
<dbReference type="PANTHER" id="PTHR23078">
    <property type="entry name" value="VESICULAR-FUSION PROTEIN NSF"/>
    <property type="match status" value="1"/>
</dbReference>
<dbReference type="InterPro" id="IPR029067">
    <property type="entry name" value="CDC48_domain_2-like_sf"/>
</dbReference>
<dbReference type="EnsemblProtists" id="EOD08963">
    <property type="protein sequence ID" value="EOD08963"/>
    <property type="gene ID" value="EMIHUDRAFT_452918"/>
</dbReference>
<evidence type="ECO:0000256" key="4">
    <source>
        <dbReference type="ARBA" id="ARBA00022840"/>
    </source>
</evidence>
<dbReference type="GO" id="GO:0035494">
    <property type="term" value="P:SNARE complex disassembly"/>
    <property type="evidence" value="ECO:0007669"/>
    <property type="project" value="InterPro"/>
</dbReference>
<keyword evidence="7" id="KW-0931">ER-Golgi transport</keyword>
<dbReference type="InterPro" id="IPR009010">
    <property type="entry name" value="Asp_de-COase-like_dom_sf"/>
</dbReference>
<dbReference type="SUPFAM" id="SSF52540">
    <property type="entry name" value="P-loop containing nucleoside triphosphate hydrolases"/>
    <property type="match status" value="2"/>
</dbReference>
<reference evidence="9" key="2">
    <citation type="submission" date="2024-10" db="UniProtKB">
        <authorList>
            <consortium name="EnsemblProtists"/>
        </authorList>
    </citation>
    <scope>IDENTIFICATION</scope>
</reference>
<dbReference type="GO" id="GO:0005524">
    <property type="term" value="F:ATP binding"/>
    <property type="evidence" value="ECO:0007669"/>
    <property type="project" value="UniProtKB-UniRule"/>
</dbReference>
<dbReference type="InterPro" id="IPR003959">
    <property type="entry name" value="ATPase_AAA_core"/>
</dbReference>
<dbReference type="FunFam" id="1.10.8.60:FF:000026">
    <property type="entry name" value="vesicle-fusing ATPase isoform X1"/>
    <property type="match status" value="1"/>
</dbReference>
<dbReference type="Gene3D" id="2.40.40.20">
    <property type="match status" value="1"/>
</dbReference>
<keyword evidence="7" id="KW-0460">Magnesium</keyword>
<protein>
    <recommendedName>
        <fullName evidence="7">Vesicle-fusing ATPase</fullName>
        <ecNumber evidence="7">3.6.4.6</ecNumber>
    </recommendedName>
</protein>
<dbReference type="InterPro" id="IPR039812">
    <property type="entry name" value="Vesicle-fus_ATPase"/>
</dbReference>
<dbReference type="AlphaFoldDB" id="A0A0D3ICH8"/>
<dbReference type="GO" id="GO:0005795">
    <property type="term" value="C:Golgi stack"/>
    <property type="evidence" value="ECO:0007669"/>
    <property type="project" value="TreeGrafter"/>
</dbReference>
<dbReference type="PaxDb" id="2903-EOD08963"/>
<keyword evidence="3 6" id="KW-0547">Nucleotide-binding</keyword>
<dbReference type="HOGENOM" id="CLU_008037_2_0_1"/>
<evidence type="ECO:0000256" key="2">
    <source>
        <dbReference type="ARBA" id="ARBA00022448"/>
    </source>
</evidence>